<dbReference type="Gene3D" id="3.40.462.20">
    <property type="match status" value="1"/>
</dbReference>
<dbReference type="PANTHER" id="PTHR32448">
    <property type="entry name" value="OS08G0158400 PROTEIN"/>
    <property type="match status" value="1"/>
</dbReference>
<evidence type="ECO:0000256" key="3">
    <source>
        <dbReference type="SAM" id="SignalP"/>
    </source>
</evidence>
<dbReference type="AlphaFoldDB" id="A0A830CCC1"/>
<dbReference type="Proteomes" id="UP000653305">
    <property type="component" value="Unassembled WGS sequence"/>
</dbReference>
<evidence type="ECO:0000313" key="5">
    <source>
        <dbReference type="EMBL" id="GFP95942.1"/>
    </source>
</evidence>
<dbReference type="EMBL" id="BMAC01000411">
    <property type="protein sequence ID" value="GFP95942.1"/>
    <property type="molecule type" value="Genomic_DNA"/>
</dbReference>
<dbReference type="InterPro" id="IPR012951">
    <property type="entry name" value="BBE"/>
</dbReference>
<organism evidence="5 6">
    <name type="scientific">Phtheirospermum japonicum</name>
    <dbReference type="NCBI Taxonomy" id="374723"/>
    <lineage>
        <taxon>Eukaryota</taxon>
        <taxon>Viridiplantae</taxon>
        <taxon>Streptophyta</taxon>
        <taxon>Embryophyta</taxon>
        <taxon>Tracheophyta</taxon>
        <taxon>Spermatophyta</taxon>
        <taxon>Magnoliopsida</taxon>
        <taxon>eudicotyledons</taxon>
        <taxon>Gunneridae</taxon>
        <taxon>Pentapetalae</taxon>
        <taxon>asterids</taxon>
        <taxon>lamiids</taxon>
        <taxon>Lamiales</taxon>
        <taxon>Orobanchaceae</taxon>
        <taxon>Orobanchaceae incertae sedis</taxon>
        <taxon>Phtheirospermum</taxon>
    </lineage>
</organism>
<keyword evidence="2" id="KW-0274">FAD</keyword>
<name>A0A830CCC1_9LAMI</name>
<dbReference type="Gene3D" id="3.30.43.10">
    <property type="entry name" value="Uridine Diphospho-n-acetylenolpyruvylglucosamine Reductase, domain 2"/>
    <property type="match status" value="1"/>
</dbReference>
<keyword evidence="1" id="KW-0285">Flavoprotein</keyword>
<protein>
    <submittedName>
        <fullName evidence="5">Cannabidiolic acid synthase</fullName>
    </submittedName>
</protein>
<evidence type="ECO:0000259" key="4">
    <source>
        <dbReference type="Pfam" id="PF08031"/>
    </source>
</evidence>
<dbReference type="GO" id="GO:0050660">
    <property type="term" value="F:flavin adenine dinucleotide binding"/>
    <property type="evidence" value="ECO:0007669"/>
    <property type="project" value="InterPro"/>
</dbReference>
<keyword evidence="3" id="KW-0732">Signal</keyword>
<reference evidence="5" key="1">
    <citation type="submission" date="2020-07" db="EMBL/GenBank/DDBJ databases">
        <title>Ethylene signaling mediates host invasion by parasitic plants.</title>
        <authorList>
            <person name="Yoshida S."/>
        </authorList>
    </citation>
    <scope>NUCLEOTIDE SEQUENCE</scope>
    <source>
        <strain evidence="5">Okayama</strain>
    </source>
</reference>
<proteinExistence type="predicted"/>
<evidence type="ECO:0000256" key="2">
    <source>
        <dbReference type="ARBA" id="ARBA00022827"/>
    </source>
</evidence>
<evidence type="ECO:0000313" key="6">
    <source>
        <dbReference type="Proteomes" id="UP000653305"/>
    </source>
</evidence>
<dbReference type="InterPro" id="IPR016167">
    <property type="entry name" value="FAD-bd_PCMH_sub1"/>
</dbReference>
<dbReference type="OrthoDB" id="407275at2759"/>
<dbReference type="Pfam" id="PF08031">
    <property type="entry name" value="BBE"/>
    <property type="match status" value="1"/>
</dbReference>
<sequence>MGSFAIIISILLFSSLSCVVFTSHATDQTFFQCVESHSPDGSNIFKRLHTPDSPTYISLLGNSSQNPRWFNSTSQRPFLIMAPYEENEIRPIVLYYEIARKSRVHAFPAGLYPTVGSGGGKLDEIPEDETPFAHRKGNLFNVQYLTYWFDNSEKEASKHVQWDLGVGRNDGNYSYEQARVWGEKYFKGNFVKLAKVKGRVDPDNFFRNEQSIPVLL</sequence>
<gene>
    <name evidence="5" type="ORF">PHJA_001738300</name>
</gene>
<feature type="domain" description="Berberine/berberine-like" evidence="4">
    <location>
        <begin position="172"/>
        <end position="213"/>
    </location>
</feature>
<evidence type="ECO:0000256" key="1">
    <source>
        <dbReference type="ARBA" id="ARBA00022630"/>
    </source>
</evidence>
<accession>A0A830CCC1</accession>
<comment type="caution">
    <text evidence="5">The sequence shown here is derived from an EMBL/GenBank/DDBJ whole genome shotgun (WGS) entry which is preliminary data.</text>
</comment>
<keyword evidence="6" id="KW-1185">Reference proteome</keyword>
<feature type="signal peptide" evidence="3">
    <location>
        <begin position="1"/>
        <end position="18"/>
    </location>
</feature>
<feature type="chain" id="PRO_5032946477" evidence="3">
    <location>
        <begin position="19"/>
        <end position="216"/>
    </location>
</feature>
<dbReference type="GO" id="GO:0016491">
    <property type="term" value="F:oxidoreductase activity"/>
    <property type="evidence" value="ECO:0007669"/>
    <property type="project" value="InterPro"/>
</dbReference>
<dbReference type="InterPro" id="IPR016169">
    <property type="entry name" value="FAD-bd_PCMH_sub2"/>
</dbReference>
<dbReference type="Gene3D" id="3.30.465.10">
    <property type="match status" value="1"/>
</dbReference>